<keyword evidence="1" id="KW-0472">Membrane</keyword>
<feature type="transmembrane region" description="Helical" evidence="1">
    <location>
        <begin position="84"/>
        <end position="102"/>
    </location>
</feature>
<comment type="caution">
    <text evidence="2">The sequence shown here is derived from an EMBL/GenBank/DDBJ whole genome shotgun (WGS) entry which is preliminary data.</text>
</comment>
<feature type="transmembrane region" description="Helical" evidence="1">
    <location>
        <begin position="42"/>
        <end position="72"/>
    </location>
</feature>
<dbReference type="InterPro" id="IPR049713">
    <property type="entry name" value="Pr6Pr-like"/>
</dbReference>
<evidence type="ECO:0000313" key="3">
    <source>
        <dbReference type="Proteomes" id="UP000749311"/>
    </source>
</evidence>
<dbReference type="EMBL" id="JAAMOZ010000001">
    <property type="protein sequence ID" value="NIH55413.1"/>
    <property type="molecule type" value="Genomic_DNA"/>
</dbReference>
<dbReference type="NCBIfam" id="NF038065">
    <property type="entry name" value="Pr6Pr"/>
    <property type="match status" value="1"/>
</dbReference>
<sequence length="231" mass="25924">MRIAVVVLRLAVAAGIVAAILGQLLTSLGYWRDVVGISDPTIQLVSFFSFFTIESNILAVGVLVAGAVLLLMRRDEDPPWFLRFRLCVVTYMVTTGVVYNLLLRGIALPQGTTLGWSNEVLHVVGPVWMLLDWLFAPGRARLRWRSTWLVIVFPVAWAIYTLIRGPLVHDVVQQRAYWYPYPFLDPNLAPEGYWSVAFYIVLISAVIGLTGLGAVWVSRTTPLHARRAWSE</sequence>
<evidence type="ECO:0000256" key="1">
    <source>
        <dbReference type="SAM" id="Phobius"/>
    </source>
</evidence>
<feature type="transmembrane region" description="Helical" evidence="1">
    <location>
        <begin position="193"/>
        <end position="217"/>
    </location>
</feature>
<reference evidence="2 3" key="1">
    <citation type="submission" date="2020-02" db="EMBL/GenBank/DDBJ databases">
        <title>Sequencing the genomes of 1000 actinobacteria strains.</title>
        <authorList>
            <person name="Klenk H.-P."/>
        </authorList>
    </citation>
    <scope>NUCLEOTIDE SEQUENCE [LARGE SCALE GENOMIC DNA]</scope>
    <source>
        <strain evidence="2 3">DSM 19609</strain>
    </source>
</reference>
<evidence type="ECO:0000313" key="2">
    <source>
        <dbReference type="EMBL" id="NIH55413.1"/>
    </source>
</evidence>
<keyword evidence="1" id="KW-0812">Transmembrane</keyword>
<feature type="transmembrane region" description="Helical" evidence="1">
    <location>
        <begin position="114"/>
        <end position="135"/>
    </location>
</feature>
<feature type="transmembrane region" description="Helical" evidence="1">
    <location>
        <begin position="147"/>
        <end position="163"/>
    </location>
</feature>
<protein>
    <recommendedName>
        <fullName evidence="4">Pr6Pr family membrane protein</fullName>
    </recommendedName>
</protein>
<name>A0ABX0SAH9_9ACTN</name>
<keyword evidence="1" id="KW-1133">Transmembrane helix</keyword>
<organism evidence="2 3">
    <name type="scientific">Brooklawnia cerclae</name>
    <dbReference type="NCBI Taxonomy" id="349934"/>
    <lineage>
        <taxon>Bacteria</taxon>
        <taxon>Bacillati</taxon>
        <taxon>Actinomycetota</taxon>
        <taxon>Actinomycetes</taxon>
        <taxon>Propionibacteriales</taxon>
        <taxon>Propionibacteriaceae</taxon>
        <taxon>Brooklawnia</taxon>
    </lineage>
</organism>
<dbReference type="RefSeq" id="WP_167163763.1">
    <property type="nucleotide sequence ID" value="NZ_BAAAOO010000018.1"/>
</dbReference>
<accession>A0ABX0SAH9</accession>
<evidence type="ECO:0008006" key="4">
    <source>
        <dbReference type="Google" id="ProtNLM"/>
    </source>
</evidence>
<dbReference type="Proteomes" id="UP000749311">
    <property type="component" value="Unassembled WGS sequence"/>
</dbReference>
<proteinExistence type="predicted"/>
<gene>
    <name evidence="2" type="ORF">FB473_000058</name>
</gene>
<keyword evidence="3" id="KW-1185">Reference proteome</keyword>